<evidence type="ECO:0000313" key="2">
    <source>
        <dbReference type="Proteomes" id="UP001055879"/>
    </source>
</evidence>
<comment type="caution">
    <text evidence="1">The sequence shown here is derived from an EMBL/GenBank/DDBJ whole genome shotgun (WGS) entry which is preliminary data.</text>
</comment>
<protein>
    <submittedName>
        <fullName evidence="1">Uncharacterized protein</fullName>
    </submittedName>
</protein>
<dbReference type="EMBL" id="CM042059">
    <property type="protein sequence ID" value="KAI3680530.1"/>
    <property type="molecule type" value="Genomic_DNA"/>
</dbReference>
<organism evidence="1 2">
    <name type="scientific">Arctium lappa</name>
    <name type="common">Greater burdock</name>
    <name type="synonym">Lappa major</name>
    <dbReference type="NCBI Taxonomy" id="4217"/>
    <lineage>
        <taxon>Eukaryota</taxon>
        <taxon>Viridiplantae</taxon>
        <taxon>Streptophyta</taxon>
        <taxon>Embryophyta</taxon>
        <taxon>Tracheophyta</taxon>
        <taxon>Spermatophyta</taxon>
        <taxon>Magnoliopsida</taxon>
        <taxon>eudicotyledons</taxon>
        <taxon>Gunneridae</taxon>
        <taxon>Pentapetalae</taxon>
        <taxon>asterids</taxon>
        <taxon>campanulids</taxon>
        <taxon>Asterales</taxon>
        <taxon>Asteraceae</taxon>
        <taxon>Carduoideae</taxon>
        <taxon>Cardueae</taxon>
        <taxon>Arctiinae</taxon>
        <taxon>Arctium</taxon>
    </lineage>
</organism>
<sequence length="230" mass="25795">MWTMRRMRKEISEIEEFDADVVDSGESHPPVDNTANAPDDVHDDAVGNVEHGRETTIQAAETSAEACRDSDDTILCNKESEPNVITNAVTNVTVEECHDASHSQKPVVDDDDDEDAIWRRTRARYSLVSSTLDELETFLQETDDEDDLHNIDDEEEYRKFLAAVLQGGDGSSGAAQENDNVDEEDEDNDADFELEIEEALGSDDENLPSVSQEHEHARVGHYVPFYLTHQ</sequence>
<name>A0ACB8Y6R6_ARCLA</name>
<accession>A0ACB8Y6R6</accession>
<evidence type="ECO:0000313" key="1">
    <source>
        <dbReference type="EMBL" id="KAI3680530.1"/>
    </source>
</evidence>
<proteinExistence type="predicted"/>
<gene>
    <name evidence="1" type="ORF">L6452_35302</name>
</gene>
<dbReference type="Proteomes" id="UP001055879">
    <property type="component" value="Linkage Group LG13"/>
</dbReference>
<reference evidence="2" key="1">
    <citation type="journal article" date="2022" name="Mol. Ecol. Resour.">
        <title>The genomes of chicory, endive, great burdock and yacon provide insights into Asteraceae palaeo-polyploidization history and plant inulin production.</title>
        <authorList>
            <person name="Fan W."/>
            <person name="Wang S."/>
            <person name="Wang H."/>
            <person name="Wang A."/>
            <person name="Jiang F."/>
            <person name="Liu H."/>
            <person name="Zhao H."/>
            <person name="Xu D."/>
            <person name="Zhang Y."/>
        </authorList>
    </citation>
    <scope>NUCLEOTIDE SEQUENCE [LARGE SCALE GENOMIC DNA]</scope>
    <source>
        <strain evidence="2">cv. Niubang</strain>
    </source>
</reference>
<keyword evidence="2" id="KW-1185">Reference proteome</keyword>
<reference evidence="1 2" key="2">
    <citation type="journal article" date="2022" name="Mol. Ecol. Resour.">
        <title>The genomes of chicory, endive, great burdock and yacon provide insights into Asteraceae paleo-polyploidization history and plant inulin production.</title>
        <authorList>
            <person name="Fan W."/>
            <person name="Wang S."/>
            <person name="Wang H."/>
            <person name="Wang A."/>
            <person name="Jiang F."/>
            <person name="Liu H."/>
            <person name="Zhao H."/>
            <person name="Xu D."/>
            <person name="Zhang Y."/>
        </authorList>
    </citation>
    <scope>NUCLEOTIDE SEQUENCE [LARGE SCALE GENOMIC DNA]</scope>
    <source>
        <strain evidence="2">cv. Niubang</strain>
    </source>
</reference>